<dbReference type="GO" id="GO:0004493">
    <property type="term" value="F:methylmalonyl-CoA epimerase activity"/>
    <property type="evidence" value="ECO:0007669"/>
    <property type="project" value="UniProtKB-EC"/>
</dbReference>
<comment type="similarity">
    <text evidence="1">Belongs to the methylmalonyl-CoA epimerase family.</text>
</comment>
<evidence type="ECO:0000256" key="4">
    <source>
        <dbReference type="SAM" id="MobiDB-lite"/>
    </source>
</evidence>
<comment type="caution">
    <text evidence="6">The sequence shown here is derived from an EMBL/GenBank/DDBJ whole genome shotgun (WGS) entry which is preliminary data.</text>
</comment>
<dbReference type="InterPro" id="IPR029068">
    <property type="entry name" value="Glyas_Bleomycin-R_OHBP_Dase"/>
</dbReference>
<dbReference type="InterPro" id="IPR037523">
    <property type="entry name" value="VOC_core"/>
</dbReference>
<evidence type="ECO:0000256" key="1">
    <source>
        <dbReference type="ARBA" id="ARBA00009308"/>
    </source>
</evidence>
<dbReference type="InterPro" id="IPR051785">
    <property type="entry name" value="MMCE/EMCE_epimerase"/>
</dbReference>
<dbReference type="PROSITE" id="PS51819">
    <property type="entry name" value="VOC"/>
    <property type="match status" value="1"/>
</dbReference>
<dbReference type="NCBIfam" id="TIGR03081">
    <property type="entry name" value="metmalonyl_epim"/>
    <property type="match status" value="1"/>
</dbReference>
<feature type="domain" description="VOC" evidence="5">
    <location>
        <begin position="29"/>
        <end position="157"/>
    </location>
</feature>
<dbReference type="PANTHER" id="PTHR43048">
    <property type="entry name" value="METHYLMALONYL-COA EPIMERASE"/>
    <property type="match status" value="1"/>
</dbReference>
<evidence type="ECO:0000259" key="5">
    <source>
        <dbReference type="PROSITE" id="PS51819"/>
    </source>
</evidence>
<organism evidence="6">
    <name type="scientific">candidate division WOR-3 bacterium</name>
    <dbReference type="NCBI Taxonomy" id="2052148"/>
    <lineage>
        <taxon>Bacteria</taxon>
        <taxon>Bacteria division WOR-3</taxon>
    </lineage>
</organism>
<name>A0A7V1EI86_UNCW3</name>
<keyword evidence="6" id="KW-0413">Isomerase</keyword>
<keyword evidence="3" id="KW-0175">Coiled coil</keyword>
<dbReference type="CDD" id="cd07249">
    <property type="entry name" value="MMCE"/>
    <property type="match status" value="1"/>
</dbReference>
<dbReference type="SUPFAM" id="SSF54593">
    <property type="entry name" value="Glyoxalase/Bleomycin resistance protein/Dihydroxybiphenyl dioxygenase"/>
    <property type="match status" value="1"/>
</dbReference>
<dbReference type="InterPro" id="IPR017515">
    <property type="entry name" value="MeMalonyl-CoA_epimerase"/>
</dbReference>
<dbReference type="Gene3D" id="3.10.180.10">
    <property type="entry name" value="2,3-Dihydroxybiphenyl 1,2-Dioxygenase, domain 1"/>
    <property type="match status" value="1"/>
</dbReference>
<protein>
    <submittedName>
        <fullName evidence="6">Methylmalonyl-CoA epimerase</fullName>
        <ecNumber evidence="6">5.1.99.1</ecNumber>
    </submittedName>
</protein>
<dbReference type="EC" id="5.1.99.1" evidence="6"/>
<accession>A0A7V1EI86</accession>
<dbReference type="PANTHER" id="PTHR43048:SF3">
    <property type="entry name" value="METHYLMALONYL-COA EPIMERASE, MITOCHONDRIAL"/>
    <property type="match status" value="1"/>
</dbReference>
<evidence type="ECO:0000313" key="6">
    <source>
        <dbReference type="EMBL" id="HDY59444.1"/>
    </source>
</evidence>
<reference evidence="6" key="1">
    <citation type="journal article" date="2020" name="mSystems">
        <title>Genome- and Community-Level Interaction Insights into Carbon Utilization and Element Cycling Functions of Hydrothermarchaeota in Hydrothermal Sediment.</title>
        <authorList>
            <person name="Zhou Z."/>
            <person name="Liu Y."/>
            <person name="Xu W."/>
            <person name="Pan J."/>
            <person name="Luo Z.H."/>
            <person name="Li M."/>
        </authorList>
    </citation>
    <scope>NUCLEOTIDE SEQUENCE [LARGE SCALE GENOMIC DNA]</scope>
    <source>
        <strain evidence="6">SpSt-258</strain>
    </source>
</reference>
<gene>
    <name evidence="6" type="primary">mce</name>
    <name evidence="6" type="ORF">ENP86_07830</name>
</gene>
<dbReference type="GO" id="GO:0046491">
    <property type="term" value="P:L-methylmalonyl-CoA metabolic process"/>
    <property type="evidence" value="ECO:0007669"/>
    <property type="project" value="TreeGrafter"/>
</dbReference>
<dbReference type="GO" id="GO:0046872">
    <property type="term" value="F:metal ion binding"/>
    <property type="evidence" value="ECO:0007669"/>
    <property type="project" value="UniProtKB-KW"/>
</dbReference>
<dbReference type="Pfam" id="PF13669">
    <property type="entry name" value="Glyoxalase_4"/>
    <property type="match status" value="1"/>
</dbReference>
<keyword evidence="2" id="KW-0479">Metal-binding</keyword>
<evidence type="ECO:0000256" key="2">
    <source>
        <dbReference type="ARBA" id="ARBA00022723"/>
    </source>
</evidence>
<sequence length="157" mass="17639">MALAWDSFKNRRKTKPNNDTGGETVRRLTLNHIALAVKSISDSLKIWQDLFGFELLEIVDVPEQKVKVAIIELDDVHIELLEPLNQESTVAKFIEKRGEGLHHLAFEVEDIEKALKELKESGVKLIDEKPRKGAMDSKIAFIHPSTTGGVLIEICEA</sequence>
<dbReference type="AlphaFoldDB" id="A0A7V1EI86"/>
<dbReference type="EMBL" id="DSKY01000020">
    <property type="protein sequence ID" value="HDY59444.1"/>
    <property type="molecule type" value="Genomic_DNA"/>
</dbReference>
<feature type="coiled-coil region" evidence="3">
    <location>
        <begin position="101"/>
        <end position="128"/>
    </location>
</feature>
<evidence type="ECO:0000256" key="3">
    <source>
        <dbReference type="SAM" id="Coils"/>
    </source>
</evidence>
<proteinExistence type="inferred from homology"/>
<feature type="region of interest" description="Disordered" evidence="4">
    <location>
        <begin position="1"/>
        <end position="23"/>
    </location>
</feature>